<feature type="transmembrane region" description="Helical" evidence="9">
    <location>
        <begin position="188"/>
        <end position="211"/>
    </location>
</feature>
<keyword evidence="12" id="KW-1185">Reference proteome</keyword>
<evidence type="ECO:0000313" key="12">
    <source>
        <dbReference type="Proteomes" id="UP000321353"/>
    </source>
</evidence>
<keyword evidence="11" id="KW-0449">Lipoprotein</keyword>
<dbReference type="CDD" id="cd07571">
    <property type="entry name" value="ALP_N-acyl_transferase"/>
    <property type="match status" value="1"/>
</dbReference>
<keyword evidence="5 9" id="KW-0812">Transmembrane</keyword>
<comment type="catalytic activity">
    <reaction evidence="9">
        <text>N-terminal S-1,2-diacyl-sn-glyceryl-L-cysteinyl-[lipoprotein] + a glycerophospholipid = N-acyl-S-1,2-diacyl-sn-glyceryl-L-cysteinyl-[lipoprotein] + a 2-acyl-sn-glycero-3-phospholipid + H(+)</text>
        <dbReference type="Rhea" id="RHEA:48228"/>
        <dbReference type="Rhea" id="RHEA-COMP:14681"/>
        <dbReference type="Rhea" id="RHEA-COMP:14684"/>
        <dbReference type="ChEBI" id="CHEBI:15378"/>
        <dbReference type="ChEBI" id="CHEBI:136912"/>
        <dbReference type="ChEBI" id="CHEBI:140656"/>
        <dbReference type="ChEBI" id="CHEBI:140657"/>
        <dbReference type="ChEBI" id="CHEBI:140660"/>
        <dbReference type="EC" id="2.3.1.269"/>
    </reaction>
</comment>
<organism evidence="11 12">
    <name type="scientific">Stieleria maiorica</name>
    <dbReference type="NCBI Taxonomy" id="2795974"/>
    <lineage>
        <taxon>Bacteria</taxon>
        <taxon>Pseudomonadati</taxon>
        <taxon>Planctomycetota</taxon>
        <taxon>Planctomycetia</taxon>
        <taxon>Pirellulales</taxon>
        <taxon>Pirellulaceae</taxon>
        <taxon>Stieleria</taxon>
    </lineage>
</organism>
<proteinExistence type="inferred from homology"/>
<comment type="pathway">
    <text evidence="9">Protein modification; lipoprotein biosynthesis (N-acyl transfer).</text>
</comment>
<keyword evidence="3 9" id="KW-1003">Cell membrane</keyword>
<dbReference type="EMBL" id="CP036264">
    <property type="protein sequence ID" value="QEF99096.1"/>
    <property type="molecule type" value="Genomic_DNA"/>
</dbReference>
<evidence type="ECO:0000256" key="2">
    <source>
        <dbReference type="ARBA" id="ARBA00010065"/>
    </source>
</evidence>
<evidence type="ECO:0000256" key="6">
    <source>
        <dbReference type="ARBA" id="ARBA00022989"/>
    </source>
</evidence>
<sequence length="483" mass="52733">MTGSMILSPWLILVPALLMSVAWLMPDSGVLSTLGWAILVRMAIARTVRPAARLGLICGLIHLLFAFHWVPRTIYETTNLGIVGSFAGFLLFLVWESIPFAAFAGSASILWRIGRVWVFVVVPIWVAMETLWPRVFPWSIAHTYLDDPPVVQLAELGGTPLIAAWAMAGSVLLASWSTGMTAVRPASAIAPPGQLPLAIVGVILVGCFIWGERRADQVAQLQCGSSLFRVAIVQVDPTKVGAVERLRELSDSIRDPVDLYVWPESSLGIYHSALADFRDEQRTTELSEAPNPALVPYANNRAHLLAGAKTYDEGGRDRGPYRNCAFLIDADNRIVARTSKRTLMPIGEYVPMEPLLPWIREWLAVDMDLVRGNDFAPLILPGGINIGVTVCYEDTDPSIAAANFRCGANVLVGLINASAFSSEITLEQHLRLARLRAVENRTWFLRCSSTGITCIIDPAGRVVQRLPCGVEGVLVANIPCTTD</sequence>
<dbReference type="Gene3D" id="3.60.110.10">
    <property type="entry name" value="Carbon-nitrogen hydrolase"/>
    <property type="match status" value="1"/>
</dbReference>
<comment type="function">
    <text evidence="9">Catalyzes the phospholipid dependent N-acylation of the N-terminal cysteine of apolipoprotein, the last step in lipoprotein maturation.</text>
</comment>
<dbReference type="Pfam" id="PF00795">
    <property type="entry name" value="CN_hydrolase"/>
    <property type="match status" value="1"/>
</dbReference>
<feature type="domain" description="CN hydrolase" evidence="10">
    <location>
        <begin position="228"/>
        <end position="480"/>
    </location>
</feature>
<feature type="transmembrane region" description="Helical" evidence="9">
    <location>
        <begin position="12"/>
        <end position="39"/>
    </location>
</feature>
<evidence type="ECO:0000259" key="10">
    <source>
        <dbReference type="PROSITE" id="PS50263"/>
    </source>
</evidence>
<evidence type="ECO:0000313" key="11">
    <source>
        <dbReference type="EMBL" id="QEF99096.1"/>
    </source>
</evidence>
<dbReference type="EC" id="2.3.1.269" evidence="9"/>
<dbReference type="InterPro" id="IPR004563">
    <property type="entry name" value="Apolipo_AcylTrfase"/>
</dbReference>
<dbReference type="GO" id="GO:0005886">
    <property type="term" value="C:plasma membrane"/>
    <property type="evidence" value="ECO:0007669"/>
    <property type="project" value="UniProtKB-SubCell"/>
</dbReference>
<dbReference type="HAMAP" id="MF_01148">
    <property type="entry name" value="Lnt"/>
    <property type="match status" value="1"/>
</dbReference>
<evidence type="ECO:0000256" key="4">
    <source>
        <dbReference type="ARBA" id="ARBA00022679"/>
    </source>
</evidence>
<comment type="subcellular location">
    <subcellularLocation>
        <location evidence="1 9">Cell membrane</location>
        <topology evidence="1 9">Multi-pass membrane protein</topology>
    </subcellularLocation>
</comment>
<evidence type="ECO:0000256" key="7">
    <source>
        <dbReference type="ARBA" id="ARBA00023136"/>
    </source>
</evidence>
<comment type="similarity">
    <text evidence="2 9">Belongs to the CN hydrolase family. Apolipoprotein N-acyltransferase subfamily.</text>
</comment>
<dbReference type="GO" id="GO:0042158">
    <property type="term" value="P:lipoprotein biosynthetic process"/>
    <property type="evidence" value="ECO:0007669"/>
    <property type="project" value="UniProtKB-UniRule"/>
</dbReference>
<evidence type="ECO:0000256" key="9">
    <source>
        <dbReference type="HAMAP-Rule" id="MF_01148"/>
    </source>
</evidence>
<dbReference type="GO" id="GO:0016410">
    <property type="term" value="F:N-acyltransferase activity"/>
    <property type="evidence" value="ECO:0007669"/>
    <property type="project" value="UniProtKB-UniRule"/>
</dbReference>
<dbReference type="InterPro" id="IPR036526">
    <property type="entry name" value="C-N_Hydrolase_sf"/>
</dbReference>
<accession>A0A5B9MG65</accession>
<evidence type="ECO:0000256" key="5">
    <source>
        <dbReference type="ARBA" id="ARBA00022692"/>
    </source>
</evidence>
<name>A0A5B9MG65_9BACT</name>
<keyword evidence="6 9" id="KW-1133">Transmembrane helix</keyword>
<dbReference type="NCBIfam" id="TIGR00546">
    <property type="entry name" value="lnt"/>
    <property type="match status" value="1"/>
</dbReference>
<dbReference type="AlphaFoldDB" id="A0A5B9MG65"/>
<keyword evidence="7 9" id="KW-0472">Membrane</keyword>
<dbReference type="InterPro" id="IPR045378">
    <property type="entry name" value="LNT_N"/>
</dbReference>
<keyword evidence="8 9" id="KW-0012">Acyltransferase</keyword>
<dbReference type="PANTHER" id="PTHR38686:SF1">
    <property type="entry name" value="APOLIPOPROTEIN N-ACYLTRANSFERASE"/>
    <property type="match status" value="1"/>
</dbReference>
<feature type="transmembrane region" description="Helical" evidence="9">
    <location>
        <begin position="82"/>
        <end position="104"/>
    </location>
</feature>
<keyword evidence="4 9" id="KW-0808">Transferase</keyword>
<dbReference type="UniPathway" id="UPA00666"/>
<evidence type="ECO:0000256" key="1">
    <source>
        <dbReference type="ARBA" id="ARBA00004651"/>
    </source>
</evidence>
<dbReference type="PANTHER" id="PTHR38686">
    <property type="entry name" value="APOLIPOPROTEIN N-ACYLTRANSFERASE"/>
    <property type="match status" value="1"/>
</dbReference>
<feature type="transmembrane region" description="Helical" evidence="9">
    <location>
        <begin position="51"/>
        <end position="70"/>
    </location>
</feature>
<dbReference type="KEGG" id="smam:Mal15_31560"/>
<dbReference type="PROSITE" id="PS50263">
    <property type="entry name" value="CN_HYDROLASE"/>
    <property type="match status" value="1"/>
</dbReference>
<feature type="transmembrane region" description="Helical" evidence="9">
    <location>
        <begin position="156"/>
        <end position="176"/>
    </location>
</feature>
<evidence type="ECO:0000256" key="8">
    <source>
        <dbReference type="ARBA" id="ARBA00023315"/>
    </source>
</evidence>
<protein>
    <recommendedName>
        <fullName evidence="9">Apolipoprotein N-acyltransferase</fullName>
        <shortName evidence="9">ALP N-acyltransferase</shortName>
        <ecNumber evidence="9">2.3.1.269</ecNumber>
    </recommendedName>
</protein>
<dbReference type="Pfam" id="PF20154">
    <property type="entry name" value="LNT_N"/>
    <property type="match status" value="1"/>
</dbReference>
<reference evidence="11 12" key="1">
    <citation type="submission" date="2019-02" db="EMBL/GenBank/DDBJ databases">
        <title>Planctomycetal bacteria perform biofilm scaping via a novel small molecule.</title>
        <authorList>
            <person name="Jeske O."/>
            <person name="Boedeker C."/>
            <person name="Wiegand S."/>
            <person name="Breitling P."/>
            <person name="Kallscheuer N."/>
            <person name="Jogler M."/>
            <person name="Rohde M."/>
            <person name="Petersen J."/>
            <person name="Medema M.H."/>
            <person name="Surup F."/>
            <person name="Jogler C."/>
        </authorList>
    </citation>
    <scope>NUCLEOTIDE SEQUENCE [LARGE SCALE GENOMIC DNA]</scope>
    <source>
        <strain evidence="11 12">Mal15</strain>
    </source>
</reference>
<dbReference type="RefSeq" id="WP_147868556.1">
    <property type="nucleotide sequence ID" value="NZ_CP036264.1"/>
</dbReference>
<gene>
    <name evidence="11" type="primary">lnt_1</name>
    <name evidence="9" type="synonym">lnt</name>
    <name evidence="11" type="ORF">Mal15_31560</name>
</gene>
<evidence type="ECO:0000256" key="3">
    <source>
        <dbReference type="ARBA" id="ARBA00022475"/>
    </source>
</evidence>
<dbReference type="InterPro" id="IPR003010">
    <property type="entry name" value="C-N_Hydrolase"/>
</dbReference>
<feature type="transmembrane region" description="Helical" evidence="9">
    <location>
        <begin position="116"/>
        <end position="136"/>
    </location>
</feature>
<dbReference type="SUPFAM" id="SSF56317">
    <property type="entry name" value="Carbon-nitrogen hydrolase"/>
    <property type="match status" value="1"/>
</dbReference>
<dbReference type="Proteomes" id="UP000321353">
    <property type="component" value="Chromosome"/>
</dbReference>